<evidence type="ECO:0000256" key="4">
    <source>
        <dbReference type="ARBA" id="ARBA00023014"/>
    </source>
</evidence>
<keyword evidence="3" id="KW-0408">Iron</keyword>
<dbReference type="GO" id="GO:0051536">
    <property type="term" value="F:iron-sulfur cluster binding"/>
    <property type="evidence" value="ECO:0007669"/>
    <property type="project" value="UniProtKB-KW"/>
</dbReference>
<dbReference type="Proteomes" id="UP000827424">
    <property type="component" value="Segment"/>
</dbReference>
<evidence type="ECO:0000256" key="2">
    <source>
        <dbReference type="ARBA" id="ARBA00022723"/>
    </source>
</evidence>
<dbReference type="GO" id="GO:0003824">
    <property type="term" value="F:catalytic activity"/>
    <property type="evidence" value="ECO:0007669"/>
    <property type="project" value="InterPro"/>
</dbReference>
<gene>
    <name evidence="5" type="ORF">CPT_ProddE_020</name>
</gene>
<dbReference type="Pfam" id="PF13353">
    <property type="entry name" value="Fer4_12"/>
    <property type="match status" value="1"/>
</dbReference>
<keyword evidence="1" id="KW-0949">S-adenosyl-L-methionine</keyword>
<dbReference type="GO" id="GO:0046872">
    <property type="term" value="F:metal ion binding"/>
    <property type="evidence" value="ECO:0007669"/>
    <property type="project" value="UniProtKB-KW"/>
</dbReference>
<dbReference type="InterPro" id="IPR058240">
    <property type="entry name" value="rSAM_sf"/>
</dbReference>
<reference evidence="5" key="1">
    <citation type="submission" date="2021-07" db="EMBL/GenBank/DDBJ databases">
        <title>A sheep in wolf's clothing: the temperate origins of bacteriophage T7.</title>
        <authorList>
            <person name="Boeckman J.X."/>
            <person name="Korn A."/>
            <person name="Yao G."/>
            <person name="Ravindran A."/>
            <person name="Gonzalez C."/>
            <person name="Gill J."/>
        </authorList>
    </citation>
    <scope>NUCLEOTIDE SEQUENCE</scope>
</reference>
<dbReference type="InterPro" id="IPR007197">
    <property type="entry name" value="rSAM"/>
</dbReference>
<dbReference type="EMBL" id="MZ666938">
    <property type="protein sequence ID" value="UAJ16900.1"/>
    <property type="molecule type" value="Genomic_DNA"/>
</dbReference>
<evidence type="ECO:0000313" key="5">
    <source>
        <dbReference type="EMBL" id="UAJ16900.1"/>
    </source>
</evidence>
<dbReference type="Gene3D" id="3.20.20.70">
    <property type="entry name" value="Aldolase class I"/>
    <property type="match status" value="1"/>
</dbReference>
<keyword evidence="4" id="KW-0411">Iron-sulfur</keyword>
<name>A0AAE8XB67_9CAUD</name>
<sequence>MLRIIGTEYNPAHQAFEVYVAGCTRKCPGCHNPETQSFGKGRRWPEWLRDNRYKLGTQMFRHVWVLGGDLLCQPDMVDAAEFIKALRRAMPEGMQLWLWTGGGIEDVPSTLIPWLNFVKTGEYQQGEPEVIIDYGSDSVQLKLASANQTLWEIKENTYEPCRVGG</sequence>
<organism evidence="5 6">
    <name type="scientific">Desulfovibrio phage ProddE</name>
    <dbReference type="NCBI Taxonomy" id="2866661"/>
    <lineage>
        <taxon>Viruses</taxon>
        <taxon>Duplodnaviria</taxon>
        <taxon>Heunggongvirae</taxon>
        <taxon>Uroviricota</taxon>
        <taxon>Caudoviricetes</taxon>
        <taxon>Autographivirales</taxon>
        <taxon>Autographivirales incertae sedis</taxon>
        <taxon>Proddevirus</taxon>
        <taxon>Proddevirus proddE</taxon>
    </lineage>
</organism>
<keyword evidence="2" id="KW-0479">Metal-binding</keyword>
<accession>A0AAE8XB67</accession>
<keyword evidence="6" id="KW-1185">Reference proteome</keyword>
<evidence type="ECO:0000256" key="3">
    <source>
        <dbReference type="ARBA" id="ARBA00023004"/>
    </source>
</evidence>
<dbReference type="SUPFAM" id="SSF102114">
    <property type="entry name" value="Radical SAM enzymes"/>
    <property type="match status" value="1"/>
</dbReference>
<dbReference type="InterPro" id="IPR013785">
    <property type="entry name" value="Aldolase_TIM"/>
</dbReference>
<proteinExistence type="predicted"/>
<evidence type="ECO:0000256" key="1">
    <source>
        <dbReference type="ARBA" id="ARBA00022691"/>
    </source>
</evidence>
<evidence type="ECO:0000313" key="6">
    <source>
        <dbReference type="Proteomes" id="UP000827424"/>
    </source>
</evidence>
<protein>
    <submittedName>
        <fullName evidence="5">Anaerobic ribonucleoside-triphosphate reductase, small subunit</fullName>
    </submittedName>
</protein>
<dbReference type="SFLD" id="SFLDS00029">
    <property type="entry name" value="Radical_SAM"/>
    <property type="match status" value="1"/>
</dbReference>